<proteinExistence type="predicted"/>
<dbReference type="EMBL" id="BAAACI010000005">
    <property type="protein sequence ID" value="GAA0771883.1"/>
    <property type="molecule type" value="Genomic_DNA"/>
</dbReference>
<organism evidence="6 7">
    <name type="scientific">Clostridium subterminale</name>
    <dbReference type="NCBI Taxonomy" id="1550"/>
    <lineage>
        <taxon>Bacteria</taxon>
        <taxon>Bacillati</taxon>
        <taxon>Bacillota</taxon>
        <taxon>Clostridia</taxon>
        <taxon>Eubacteriales</taxon>
        <taxon>Clostridiaceae</taxon>
        <taxon>Clostridium</taxon>
    </lineage>
</organism>
<feature type="transmembrane region" description="Helical" evidence="5">
    <location>
        <begin position="233"/>
        <end position="253"/>
    </location>
</feature>
<keyword evidence="3 5" id="KW-1133">Transmembrane helix</keyword>
<keyword evidence="7" id="KW-1185">Reference proteome</keyword>
<name>A0ABP3VWW9_CLOSU</name>
<dbReference type="PANTHER" id="PTHR33514:SF13">
    <property type="entry name" value="PROTEIN ABCI12, CHLOROPLASTIC"/>
    <property type="match status" value="1"/>
</dbReference>
<evidence type="ECO:0000256" key="4">
    <source>
        <dbReference type="ARBA" id="ARBA00023136"/>
    </source>
</evidence>
<feature type="transmembrane region" description="Helical" evidence="5">
    <location>
        <begin position="132"/>
        <end position="154"/>
    </location>
</feature>
<comment type="caution">
    <text evidence="6">The sequence shown here is derived from an EMBL/GenBank/DDBJ whole genome shotgun (WGS) entry which is preliminary data.</text>
</comment>
<dbReference type="InterPro" id="IPR003339">
    <property type="entry name" value="ABC/ECF_trnsptr_transmembrane"/>
</dbReference>
<evidence type="ECO:0000256" key="5">
    <source>
        <dbReference type="SAM" id="Phobius"/>
    </source>
</evidence>
<keyword evidence="4 5" id="KW-0472">Membrane</keyword>
<accession>A0ABP3VWW9</accession>
<dbReference type="PANTHER" id="PTHR33514">
    <property type="entry name" value="PROTEIN ABCI12, CHLOROPLASTIC"/>
    <property type="match status" value="1"/>
</dbReference>
<protein>
    <submittedName>
        <fullName evidence="6">Energy-coupling factor transporter transmembrane component T</fullName>
    </submittedName>
</protein>
<dbReference type="Proteomes" id="UP001501047">
    <property type="component" value="Unassembled WGS sequence"/>
</dbReference>
<evidence type="ECO:0000256" key="2">
    <source>
        <dbReference type="ARBA" id="ARBA00022692"/>
    </source>
</evidence>
<feature type="transmembrane region" description="Helical" evidence="5">
    <location>
        <begin position="265"/>
        <end position="290"/>
    </location>
</feature>
<sequence>MSDMEEEKRDVFASYHPIVNLLFFLLVLGITMFSQHPMVLIISFLAASSYAVLLKGLKKVAKFNFLFTLPAMIIVALVNPAFNHYGVTPLFYLKTGAVTLEAIVYGIVLACNLFIIILWFTCYNEIMTSDKFIYLFGRIIPAMSLVLSMALRFVPKFIEQVKEIRNGQKCVGRDIKNGGFIKKIKYGIKIISILVTWSLENAIETSDSMKARGYGLKGRTAFSLYKLDKRDKIMLIILGILFLIFCRGVKAGYTNAIYDPMIKIGGMTLSVGVIFTWLAFATICFIPCILQGYEAILWKKLYGKIEEERNIPSYLYTLMGEERIGEKEHGR</sequence>
<evidence type="ECO:0000256" key="1">
    <source>
        <dbReference type="ARBA" id="ARBA00004141"/>
    </source>
</evidence>
<feature type="transmembrane region" description="Helical" evidence="5">
    <location>
        <begin position="39"/>
        <end position="57"/>
    </location>
</feature>
<feature type="transmembrane region" description="Helical" evidence="5">
    <location>
        <begin position="12"/>
        <end position="33"/>
    </location>
</feature>
<dbReference type="CDD" id="cd16914">
    <property type="entry name" value="EcfT"/>
    <property type="match status" value="1"/>
</dbReference>
<evidence type="ECO:0000313" key="7">
    <source>
        <dbReference type="Proteomes" id="UP001501047"/>
    </source>
</evidence>
<gene>
    <name evidence="6" type="ORF">GCM10008908_17060</name>
</gene>
<feature type="transmembrane region" description="Helical" evidence="5">
    <location>
        <begin position="102"/>
        <end position="120"/>
    </location>
</feature>
<dbReference type="Pfam" id="PF02361">
    <property type="entry name" value="CbiQ"/>
    <property type="match status" value="1"/>
</dbReference>
<feature type="transmembrane region" description="Helical" evidence="5">
    <location>
        <begin position="64"/>
        <end position="82"/>
    </location>
</feature>
<keyword evidence="2 5" id="KW-0812">Transmembrane</keyword>
<comment type="subcellular location">
    <subcellularLocation>
        <location evidence="1">Membrane</location>
        <topology evidence="1">Multi-pass membrane protein</topology>
    </subcellularLocation>
</comment>
<reference evidence="7" key="1">
    <citation type="journal article" date="2019" name="Int. J. Syst. Evol. Microbiol.">
        <title>The Global Catalogue of Microorganisms (GCM) 10K type strain sequencing project: providing services to taxonomists for standard genome sequencing and annotation.</title>
        <authorList>
            <consortium name="The Broad Institute Genomics Platform"/>
            <consortium name="The Broad Institute Genome Sequencing Center for Infectious Disease"/>
            <person name="Wu L."/>
            <person name="Ma J."/>
        </authorList>
    </citation>
    <scope>NUCLEOTIDE SEQUENCE [LARGE SCALE GENOMIC DNA]</scope>
    <source>
        <strain evidence="7">JCM 1417</strain>
    </source>
</reference>
<evidence type="ECO:0000313" key="6">
    <source>
        <dbReference type="EMBL" id="GAA0771883.1"/>
    </source>
</evidence>
<evidence type="ECO:0000256" key="3">
    <source>
        <dbReference type="ARBA" id="ARBA00022989"/>
    </source>
</evidence>